<dbReference type="PROSITE" id="PS50850">
    <property type="entry name" value="MFS"/>
    <property type="match status" value="1"/>
</dbReference>
<evidence type="ECO:0000256" key="3">
    <source>
        <dbReference type="ARBA" id="ARBA00022448"/>
    </source>
</evidence>
<gene>
    <name evidence="10" type="primary">emrB</name>
    <name evidence="10" type="ORF">ASN18_1470</name>
</gene>
<evidence type="ECO:0000256" key="6">
    <source>
        <dbReference type="ARBA" id="ARBA00022989"/>
    </source>
</evidence>
<dbReference type="InterPro" id="IPR001958">
    <property type="entry name" value="Tet-R_TetA/multi-R_MdtG-like"/>
</dbReference>
<dbReference type="PRINTS" id="PR01035">
    <property type="entry name" value="TCRTETA"/>
</dbReference>
<dbReference type="Gene3D" id="1.20.1250.20">
    <property type="entry name" value="MFS general substrate transporter like domains"/>
    <property type="match status" value="1"/>
</dbReference>
<evidence type="ECO:0000256" key="5">
    <source>
        <dbReference type="ARBA" id="ARBA00022692"/>
    </source>
</evidence>
<comment type="caution">
    <text evidence="10">The sequence shown here is derived from an EMBL/GenBank/DDBJ whole genome shotgun (WGS) entry which is preliminary data.</text>
</comment>
<evidence type="ECO:0000259" key="9">
    <source>
        <dbReference type="PROSITE" id="PS50850"/>
    </source>
</evidence>
<organism evidence="10 11">
    <name type="scientific">Candidatus Magnetominusculus xianensis</name>
    <dbReference type="NCBI Taxonomy" id="1748249"/>
    <lineage>
        <taxon>Bacteria</taxon>
        <taxon>Pseudomonadati</taxon>
        <taxon>Nitrospirota</taxon>
        <taxon>Nitrospiria</taxon>
        <taxon>Nitrospirales</taxon>
        <taxon>Nitrospiraceae</taxon>
        <taxon>Candidatus Magnetominusculus</taxon>
    </lineage>
</organism>
<dbReference type="RefSeq" id="WP_085052093.1">
    <property type="nucleotide sequence ID" value="NZ_LNQR01000056.1"/>
</dbReference>
<keyword evidence="7 8" id="KW-0472">Membrane</keyword>
<dbReference type="Pfam" id="PF07690">
    <property type="entry name" value="MFS_1"/>
    <property type="match status" value="1"/>
</dbReference>
<feature type="transmembrane region" description="Helical" evidence="8">
    <location>
        <begin position="192"/>
        <end position="212"/>
    </location>
</feature>
<feature type="transmembrane region" description="Helical" evidence="8">
    <location>
        <begin position="356"/>
        <end position="374"/>
    </location>
</feature>
<feature type="transmembrane region" description="Helical" evidence="8">
    <location>
        <begin position="480"/>
        <end position="498"/>
    </location>
</feature>
<dbReference type="Proteomes" id="UP000060487">
    <property type="component" value="Unassembled WGS sequence"/>
</dbReference>
<accession>A0ABR5SFQ1</accession>
<evidence type="ECO:0000256" key="8">
    <source>
        <dbReference type="SAM" id="Phobius"/>
    </source>
</evidence>
<feature type="transmembrane region" description="Helical" evidence="8">
    <location>
        <begin position="158"/>
        <end position="180"/>
    </location>
</feature>
<dbReference type="InterPro" id="IPR020846">
    <property type="entry name" value="MFS_dom"/>
</dbReference>
<dbReference type="PANTHER" id="PTHR42718">
    <property type="entry name" value="MAJOR FACILITATOR SUPERFAMILY MULTIDRUG TRANSPORTER MFSC"/>
    <property type="match status" value="1"/>
</dbReference>
<protein>
    <submittedName>
        <fullName evidence="10">DSBA oxidoreductase</fullName>
    </submittedName>
</protein>
<dbReference type="PANTHER" id="PTHR42718:SF9">
    <property type="entry name" value="MAJOR FACILITATOR SUPERFAMILY MULTIDRUG TRANSPORTER MFSC"/>
    <property type="match status" value="1"/>
</dbReference>
<sequence length="514" mass="56627">MNKWLIAFSVILPTFIEIVDTTIVMVSLDHIRGTFSAGVDEVTWILTSYLVSNAIVIPMTGWLSRLLGRKNYLMLSIAVFTASSFLCGIAWSLESLIFFRILQGVGGGGLQPLSQAILLESFPKKQHGMAMAVFGIGILFGPIIGPLLGGWISDNWSWQWIFFINIPIGIFSIFMNMIVIKDPPYVQKTKMRIDYVGLALLIVGLGSLQLVIEKGQREDWFSSYFILSFFVVAVVSLVLFVIVEFFSEQPVVNLRIFKDPSFSAGTVVMFFSFFNLMSSIVMLPLYLQTLMGYTATLAGMVIGLGGIVTVLVMPVTGVLIQKTDPRYPLTFGILMGALAIYTISKLNLYSDFQSVLITRMLLGVGMGFLMIPLMTISMSHIKKEEIGNAAGINNLVRNVGGSMGIAFATTMLVSRAQVRQVQLVEHLNPFDLNYQIASQKLSQAIVSKGYIGDYLSTRAAEGLMYAQLLKQSAMLSFNDVAFVSFIIMLCILPLVLILRKGGRGADSSKAQPLH</sequence>
<feature type="transmembrane region" description="Helical" evidence="8">
    <location>
        <begin position="267"/>
        <end position="287"/>
    </location>
</feature>
<reference evidence="10 11" key="1">
    <citation type="submission" date="2015-11" db="EMBL/GenBank/DDBJ databases">
        <authorList>
            <person name="Lin W."/>
        </authorList>
    </citation>
    <scope>NUCLEOTIDE SEQUENCE [LARGE SCALE GENOMIC DNA]</scope>
    <source>
        <strain evidence="10 11">HCH-1</strain>
    </source>
</reference>
<feature type="transmembrane region" description="Helical" evidence="8">
    <location>
        <begin position="42"/>
        <end position="60"/>
    </location>
</feature>
<feature type="transmembrane region" description="Helical" evidence="8">
    <location>
        <begin position="293"/>
        <end position="320"/>
    </location>
</feature>
<dbReference type="InterPro" id="IPR011701">
    <property type="entry name" value="MFS"/>
</dbReference>
<feature type="transmembrane region" description="Helical" evidence="8">
    <location>
        <begin position="327"/>
        <end position="344"/>
    </location>
</feature>
<keyword evidence="5 8" id="KW-0812">Transmembrane</keyword>
<comment type="subcellular location">
    <subcellularLocation>
        <location evidence="1">Cell membrane</location>
        <topology evidence="1">Multi-pass membrane protein</topology>
    </subcellularLocation>
</comment>
<evidence type="ECO:0000256" key="7">
    <source>
        <dbReference type="ARBA" id="ARBA00023136"/>
    </source>
</evidence>
<feature type="domain" description="Major facilitator superfamily (MFS) profile" evidence="9">
    <location>
        <begin position="6"/>
        <end position="496"/>
    </location>
</feature>
<keyword evidence="6 8" id="KW-1133">Transmembrane helix</keyword>
<keyword evidence="4" id="KW-1003">Cell membrane</keyword>
<dbReference type="SUPFAM" id="SSF103473">
    <property type="entry name" value="MFS general substrate transporter"/>
    <property type="match status" value="1"/>
</dbReference>
<dbReference type="InterPro" id="IPR036259">
    <property type="entry name" value="MFS_trans_sf"/>
</dbReference>
<keyword evidence="3" id="KW-0813">Transport</keyword>
<dbReference type="CDD" id="cd17503">
    <property type="entry name" value="MFS_LmrB_MDR_like"/>
    <property type="match status" value="1"/>
</dbReference>
<evidence type="ECO:0000313" key="11">
    <source>
        <dbReference type="Proteomes" id="UP000060487"/>
    </source>
</evidence>
<evidence type="ECO:0000256" key="1">
    <source>
        <dbReference type="ARBA" id="ARBA00004651"/>
    </source>
</evidence>
<feature type="transmembrane region" description="Helical" evidence="8">
    <location>
        <begin position="72"/>
        <end position="91"/>
    </location>
</feature>
<evidence type="ECO:0000256" key="4">
    <source>
        <dbReference type="ARBA" id="ARBA00022475"/>
    </source>
</evidence>
<dbReference type="Gene3D" id="1.20.1720.10">
    <property type="entry name" value="Multidrug resistance protein D"/>
    <property type="match status" value="1"/>
</dbReference>
<comment type="similarity">
    <text evidence="2">Belongs to the major facilitator superfamily. EmrB family.</text>
</comment>
<evidence type="ECO:0000313" key="10">
    <source>
        <dbReference type="EMBL" id="KWT86747.1"/>
    </source>
</evidence>
<evidence type="ECO:0000256" key="2">
    <source>
        <dbReference type="ARBA" id="ARBA00008537"/>
    </source>
</evidence>
<name>A0ABR5SFQ1_9BACT</name>
<dbReference type="InterPro" id="IPR004638">
    <property type="entry name" value="EmrB-like"/>
</dbReference>
<feature type="transmembrane region" description="Helical" evidence="8">
    <location>
        <begin position="224"/>
        <end position="246"/>
    </location>
</feature>
<proteinExistence type="inferred from homology"/>
<dbReference type="EMBL" id="LNQR01000056">
    <property type="protein sequence ID" value="KWT86747.1"/>
    <property type="molecule type" value="Genomic_DNA"/>
</dbReference>
<feature type="transmembrane region" description="Helical" evidence="8">
    <location>
        <begin position="131"/>
        <end position="152"/>
    </location>
</feature>
<keyword evidence="11" id="KW-1185">Reference proteome</keyword>
<dbReference type="NCBIfam" id="TIGR00711">
    <property type="entry name" value="efflux_EmrB"/>
    <property type="match status" value="1"/>
</dbReference>